<evidence type="ECO:0000313" key="4">
    <source>
        <dbReference type="EMBL" id="ATX70692.1"/>
    </source>
</evidence>
<dbReference type="NCBIfam" id="NF045758">
    <property type="entry name" value="YlxM"/>
    <property type="match status" value="1"/>
</dbReference>
<evidence type="ECO:0000313" key="5">
    <source>
        <dbReference type="Proteomes" id="UP000231179"/>
    </source>
</evidence>
<comment type="similarity">
    <text evidence="1 3">Belongs to the UPF0122 family.</text>
</comment>
<dbReference type="PANTHER" id="PTHR40083">
    <property type="entry name" value="UPF0122 PROTEIN CBO2450/CLC_2298"/>
    <property type="match status" value="1"/>
</dbReference>
<organism evidence="4 5">
    <name type="scientific">Spiroplasma clarkii</name>
    <dbReference type="NCBI Taxonomy" id="2139"/>
    <lineage>
        <taxon>Bacteria</taxon>
        <taxon>Bacillati</taxon>
        <taxon>Mycoplasmatota</taxon>
        <taxon>Mollicutes</taxon>
        <taxon>Entomoplasmatales</taxon>
        <taxon>Spiroplasmataceae</taxon>
        <taxon>Spiroplasma</taxon>
    </lineage>
</organism>
<reference evidence="4 5" key="1">
    <citation type="submission" date="2017-11" db="EMBL/GenBank/DDBJ databases">
        <title>Complete genome sequence of Spiroplasma clarkii CN-5 (DSM 19994).</title>
        <authorList>
            <person name="Tsai Y.-M."/>
            <person name="Chang A."/>
            <person name="Lo W.-S."/>
            <person name="Kuo C.-H."/>
        </authorList>
    </citation>
    <scope>NUCLEOTIDE SEQUENCE [LARGE SCALE GENOMIC DNA]</scope>
    <source>
        <strain evidence="4 5">CN-5</strain>
    </source>
</reference>
<dbReference type="EMBL" id="CP024870">
    <property type="protein sequence ID" value="ATX70692.1"/>
    <property type="molecule type" value="Genomic_DNA"/>
</dbReference>
<dbReference type="KEGG" id="scla:SCLARK_00581"/>
<dbReference type="PANTHER" id="PTHR40083:SF1">
    <property type="entry name" value="UPF0122 PROTEIN YLXM"/>
    <property type="match status" value="1"/>
</dbReference>
<dbReference type="InterPro" id="IPR007394">
    <property type="entry name" value="UPF0122"/>
</dbReference>
<dbReference type="OrthoDB" id="404035at2"/>
<evidence type="ECO:0000256" key="1">
    <source>
        <dbReference type="ARBA" id="ARBA00008720"/>
    </source>
</evidence>
<name>A0A1Y0KZT9_9MOLU</name>
<dbReference type="AlphaFoldDB" id="A0A1Y0KZT9"/>
<dbReference type="Proteomes" id="UP000231179">
    <property type="component" value="Chromosome"/>
</dbReference>
<keyword evidence="5" id="KW-1185">Reference proteome</keyword>
<dbReference type="HAMAP" id="MF_00245">
    <property type="entry name" value="UPF0122"/>
    <property type="match status" value="1"/>
</dbReference>
<dbReference type="RefSeq" id="WP_100254253.1">
    <property type="nucleotide sequence ID" value="NZ_CP015819.1"/>
</dbReference>
<protein>
    <recommendedName>
        <fullName evidence="3">UPF0122 protein SCLAR_v1c03620</fullName>
    </recommendedName>
</protein>
<accession>A0A1Y0KZT9</accession>
<evidence type="ECO:0000256" key="2">
    <source>
        <dbReference type="ARBA" id="ARBA00024764"/>
    </source>
</evidence>
<sequence>MMMNSVEKSVEIAQLYDYYKMLLTDKQKEYFELYFFEDLTYQEIGEAFGVSKTAIHDSISKTITILRETEQKLNLKTKSDLLKTSLEQYKSQKISLNELLVVLEREI</sequence>
<gene>
    <name evidence="4" type="ORF">SCLAR_v1c03620</name>
</gene>
<dbReference type="InterPro" id="IPR054831">
    <property type="entry name" value="UPF0122_fam_protein"/>
</dbReference>
<dbReference type="InterPro" id="IPR036388">
    <property type="entry name" value="WH-like_DNA-bd_sf"/>
</dbReference>
<dbReference type="SUPFAM" id="SSF88659">
    <property type="entry name" value="Sigma3 and sigma4 domains of RNA polymerase sigma factors"/>
    <property type="match status" value="1"/>
</dbReference>
<dbReference type="InterPro" id="IPR013324">
    <property type="entry name" value="RNA_pol_sigma_r3/r4-like"/>
</dbReference>
<dbReference type="Pfam" id="PF04297">
    <property type="entry name" value="UPF0122"/>
    <property type="match status" value="1"/>
</dbReference>
<proteinExistence type="inferred from homology"/>
<dbReference type="Gene3D" id="1.10.10.10">
    <property type="entry name" value="Winged helix-like DNA-binding domain superfamily/Winged helix DNA-binding domain"/>
    <property type="match status" value="1"/>
</dbReference>
<evidence type="ECO:0000256" key="3">
    <source>
        <dbReference type="HAMAP-Rule" id="MF_00245"/>
    </source>
</evidence>
<comment type="function">
    <text evidence="2 3">Might take part in the signal recognition particle (SRP) pathway. This is inferred from the conservation of its genetic proximity to ftsY/ffh. May be a regulatory protein.</text>
</comment>